<dbReference type="EMBL" id="BMAW01088233">
    <property type="protein sequence ID" value="GFS33616.1"/>
    <property type="molecule type" value="Genomic_DNA"/>
</dbReference>
<keyword evidence="3" id="KW-1185">Reference proteome</keyword>
<dbReference type="Proteomes" id="UP000887013">
    <property type="component" value="Unassembled WGS sequence"/>
</dbReference>
<gene>
    <name evidence="2" type="ORF">NPIL_297701</name>
</gene>
<sequence>MRSEGMMHEFSRFLAGYSRSCHLNNNQIVTRIDLFSLRKTHHNPLSVELLYTRIQLSYNLFAKVAILVANNRFATTGPVTESNNDEGRKIAILSVEVIHIPFVPKRCPTCRQRLRGKVADPNPVSKGSRPLPLQMSLTSNGR</sequence>
<evidence type="ECO:0000313" key="2">
    <source>
        <dbReference type="EMBL" id="GFS33616.1"/>
    </source>
</evidence>
<organism evidence="2 3">
    <name type="scientific">Nephila pilipes</name>
    <name type="common">Giant wood spider</name>
    <name type="synonym">Nephila maculata</name>
    <dbReference type="NCBI Taxonomy" id="299642"/>
    <lineage>
        <taxon>Eukaryota</taxon>
        <taxon>Metazoa</taxon>
        <taxon>Ecdysozoa</taxon>
        <taxon>Arthropoda</taxon>
        <taxon>Chelicerata</taxon>
        <taxon>Arachnida</taxon>
        <taxon>Araneae</taxon>
        <taxon>Araneomorphae</taxon>
        <taxon>Entelegynae</taxon>
        <taxon>Araneoidea</taxon>
        <taxon>Nephilidae</taxon>
        <taxon>Nephila</taxon>
    </lineage>
</organism>
<comment type="caution">
    <text evidence="2">The sequence shown here is derived from an EMBL/GenBank/DDBJ whole genome shotgun (WGS) entry which is preliminary data.</text>
</comment>
<evidence type="ECO:0000256" key="1">
    <source>
        <dbReference type="SAM" id="MobiDB-lite"/>
    </source>
</evidence>
<reference evidence="2" key="1">
    <citation type="submission" date="2020-08" db="EMBL/GenBank/DDBJ databases">
        <title>Multicomponent nature underlies the extraordinary mechanical properties of spider dragline silk.</title>
        <authorList>
            <person name="Kono N."/>
            <person name="Nakamura H."/>
            <person name="Mori M."/>
            <person name="Yoshida Y."/>
            <person name="Ohtoshi R."/>
            <person name="Malay A.D."/>
            <person name="Moran D.A.P."/>
            <person name="Tomita M."/>
            <person name="Numata K."/>
            <person name="Arakawa K."/>
        </authorList>
    </citation>
    <scope>NUCLEOTIDE SEQUENCE</scope>
</reference>
<name>A0A8X6JIG9_NEPPI</name>
<accession>A0A8X6JIG9</accession>
<proteinExistence type="predicted"/>
<protein>
    <submittedName>
        <fullName evidence="2">Uncharacterized protein</fullName>
    </submittedName>
</protein>
<evidence type="ECO:0000313" key="3">
    <source>
        <dbReference type="Proteomes" id="UP000887013"/>
    </source>
</evidence>
<feature type="region of interest" description="Disordered" evidence="1">
    <location>
        <begin position="117"/>
        <end position="142"/>
    </location>
</feature>
<dbReference type="AlphaFoldDB" id="A0A8X6JIG9"/>